<dbReference type="OrthoDB" id="3787729at2"/>
<gene>
    <name evidence="17" type="ORF">F8O04_01645</name>
</gene>
<keyword evidence="11" id="KW-0320">Glycogen biosynthesis</keyword>
<dbReference type="GO" id="GO:0005524">
    <property type="term" value="F:ATP binding"/>
    <property type="evidence" value="ECO:0007669"/>
    <property type="project" value="UniProtKB-KW"/>
</dbReference>
<dbReference type="GO" id="GO:0005978">
    <property type="term" value="P:glycogen biosynthetic process"/>
    <property type="evidence" value="ECO:0007669"/>
    <property type="project" value="UniProtKB-UniPathway"/>
</dbReference>
<evidence type="ECO:0000256" key="2">
    <source>
        <dbReference type="ARBA" id="ARBA00006219"/>
    </source>
</evidence>
<comment type="subunit">
    <text evidence="3">Monomer.</text>
</comment>
<dbReference type="EMBL" id="WBJY01000001">
    <property type="protein sequence ID" value="KAB1649017.1"/>
    <property type="molecule type" value="Genomic_DNA"/>
</dbReference>
<comment type="catalytic activity">
    <reaction evidence="14">
        <text>D-maltose + ATP = alpha-maltose 1-phosphate + ADP + H(+)</text>
        <dbReference type="Rhea" id="RHEA:31915"/>
        <dbReference type="ChEBI" id="CHEBI:15378"/>
        <dbReference type="ChEBI" id="CHEBI:17306"/>
        <dbReference type="ChEBI" id="CHEBI:30616"/>
        <dbReference type="ChEBI" id="CHEBI:63576"/>
        <dbReference type="ChEBI" id="CHEBI:456216"/>
        <dbReference type="EC" id="2.7.1.175"/>
    </reaction>
</comment>
<dbReference type="SUPFAM" id="SSF56112">
    <property type="entry name" value="Protein kinase-like (PK-like)"/>
    <property type="match status" value="1"/>
</dbReference>
<evidence type="ECO:0000256" key="3">
    <source>
        <dbReference type="ARBA" id="ARBA00011245"/>
    </source>
</evidence>
<dbReference type="AlphaFoldDB" id="A0A6H9WPV8"/>
<evidence type="ECO:0000256" key="4">
    <source>
        <dbReference type="ARBA" id="ARBA00011962"/>
    </source>
</evidence>
<evidence type="ECO:0000313" key="18">
    <source>
        <dbReference type="Proteomes" id="UP000431744"/>
    </source>
</evidence>
<evidence type="ECO:0000256" key="5">
    <source>
        <dbReference type="ARBA" id="ARBA00013882"/>
    </source>
</evidence>
<dbReference type="Gene3D" id="3.90.1200.10">
    <property type="match status" value="1"/>
</dbReference>
<evidence type="ECO:0000256" key="6">
    <source>
        <dbReference type="ARBA" id="ARBA00022600"/>
    </source>
</evidence>
<evidence type="ECO:0000256" key="11">
    <source>
        <dbReference type="ARBA" id="ARBA00023056"/>
    </source>
</evidence>
<evidence type="ECO:0000256" key="10">
    <source>
        <dbReference type="ARBA" id="ARBA00022840"/>
    </source>
</evidence>
<protein>
    <recommendedName>
        <fullName evidence="5">Maltokinase</fullName>
        <ecNumber evidence="4">2.7.1.175</ecNumber>
    </recommendedName>
    <alternativeName>
        <fullName evidence="13">Maltose-1-phosphate synthase</fullName>
    </alternativeName>
</protein>
<keyword evidence="9" id="KW-0418">Kinase</keyword>
<evidence type="ECO:0000256" key="12">
    <source>
        <dbReference type="ARBA" id="ARBA00023277"/>
    </source>
</evidence>
<evidence type="ECO:0000256" key="13">
    <source>
        <dbReference type="ARBA" id="ARBA00031251"/>
    </source>
</evidence>
<comment type="similarity">
    <text evidence="2">Belongs to the aminoglycoside phosphotransferase family.</text>
</comment>
<dbReference type="GO" id="GO:0016301">
    <property type="term" value="F:kinase activity"/>
    <property type="evidence" value="ECO:0007669"/>
    <property type="project" value="UniProtKB-KW"/>
</dbReference>
<accession>A0A6H9WPV8</accession>
<evidence type="ECO:0000259" key="15">
    <source>
        <dbReference type="Pfam" id="PF01636"/>
    </source>
</evidence>
<dbReference type="Pfam" id="PF01636">
    <property type="entry name" value="APH"/>
    <property type="match status" value="1"/>
</dbReference>
<dbReference type="EC" id="2.7.1.175" evidence="4"/>
<dbReference type="RefSeq" id="WP_158027570.1">
    <property type="nucleotide sequence ID" value="NZ_BMHG01000001.1"/>
</dbReference>
<evidence type="ECO:0000313" key="17">
    <source>
        <dbReference type="EMBL" id="KAB1649017.1"/>
    </source>
</evidence>
<evidence type="ECO:0000256" key="7">
    <source>
        <dbReference type="ARBA" id="ARBA00022679"/>
    </source>
</evidence>
<feature type="domain" description="Maltokinase N-terminal cap" evidence="16">
    <location>
        <begin position="11"/>
        <end position="125"/>
    </location>
</feature>
<evidence type="ECO:0000256" key="1">
    <source>
        <dbReference type="ARBA" id="ARBA00004964"/>
    </source>
</evidence>
<dbReference type="Pfam" id="PF18085">
    <property type="entry name" value="Mak_N_cap"/>
    <property type="match status" value="1"/>
</dbReference>
<dbReference type="UniPathway" id="UPA00164"/>
<feature type="domain" description="Aminoglycoside phosphotransferase" evidence="15">
    <location>
        <begin position="266"/>
        <end position="408"/>
    </location>
</feature>
<keyword evidence="6" id="KW-0321">Glycogen metabolism</keyword>
<reference evidence="17 18" key="1">
    <citation type="submission" date="2019-09" db="EMBL/GenBank/DDBJ databases">
        <title>Phylogeny of genus Pseudoclavibacter and closely related genus.</title>
        <authorList>
            <person name="Li Y."/>
        </authorList>
    </citation>
    <scope>NUCLEOTIDE SEQUENCE [LARGE SCALE GENOMIC DNA]</scope>
    <source>
        <strain evidence="17 18">EGI 60007</strain>
    </source>
</reference>
<sequence length="491" mass="52228">MTDLMSLVSDWVPQQRWYVGEHAGSPGDDSTGAGRRAPSFELLGSYSLGDPERDPDVRFITVAMLRDTSTRAGSATGGGEGVGAGSVYQVPLVIRNVDSSFDARGYLGTYDTGSGRAAVIDGVHDTAFARALLALIEGEQTARGPGGSADGLAVGLPMPGSRAGRVRASRALQGEQSNSSIVLQMRERESDAEAAPLIVKVFRTLHNGENPDVTLQSALAAAGSLRVPPALGHVAGEWPDPSQPGGRARGHLAFAQEFFAGVEDAWRVARRAAESGDDFTAPAYSLGEATAETHEVLRTHLPEAAATPAEVERAIGEMRARLRRALELVPALREQRVAVERAYERAADAPWPNLQRIHGDYHLGQVLAVPERGWVLLDFEGEPLRPLAERNALDLPARDVAGMLRSFDYVAGALSLAAGHDVVGDWAQRAREAFLLGYASRGGGDAGAGIDARILAAYELDKAVYEAIYEASHRPDWLPIPVAAVGRLLGE</sequence>
<organism evidence="17 18">
    <name type="scientific">Pseudoclavibacter endophyticus</name>
    <dbReference type="NCBI Taxonomy" id="1778590"/>
    <lineage>
        <taxon>Bacteria</taxon>
        <taxon>Bacillati</taxon>
        <taxon>Actinomycetota</taxon>
        <taxon>Actinomycetes</taxon>
        <taxon>Micrococcales</taxon>
        <taxon>Microbacteriaceae</taxon>
        <taxon>Pseudoclavibacter</taxon>
    </lineage>
</organism>
<evidence type="ECO:0000256" key="8">
    <source>
        <dbReference type="ARBA" id="ARBA00022741"/>
    </source>
</evidence>
<comment type="pathway">
    <text evidence="1">Glycan biosynthesis; glycogen biosynthesis.</text>
</comment>
<name>A0A6H9WPV8_9MICO</name>
<keyword evidence="18" id="KW-1185">Reference proteome</keyword>
<evidence type="ECO:0000256" key="14">
    <source>
        <dbReference type="ARBA" id="ARBA00049067"/>
    </source>
</evidence>
<dbReference type="InterPro" id="IPR002575">
    <property type="entry name" value="Aminoglycoside_PTrfase"/>
</dbReference>
<keyword evidence="12" id="KW-0119">Carbohydrate metabolism</keyword>
<keyword evidence="10" id="KW-0067">ATP-binding</keyword>
<evidence type="ECO:0000259" key="16">
    <source>
        <dbReference type="Pfam" id="PF18085"/>
    </source>
</evidence>
<comment type="caution">
    <text evidence="17">The sequence shown here is derived from an EMBL/GenBank/DDBJ whole genome shotgun (WGS) entry which is preliminary data.</text>
</comment>
<keyword evidence="7 17" id="KW-0808">Transferase</keyword>
<dbReference type="InterPro" id="IPR011009">
    <property type="entry name" value="Kinase-like_dom_sf"/>
</dbReference>
<keyword evidence="8" id="KW-0547">Nucleotide-binding</keyword>
<dbReference type="InterPro" id="IPR040999">
    <property type="entry name" value="Mak_N_cap"/>
</dbReference>
<proteinExistence type="inferred from homology"/>
<dbReference type="Proteomes" id="UP000431744">
    <property type="component" value="Unassembled WGS sequence"/>
</dbReference>
<evidence type="ECO:0000256" key="9">
    <source>
        <dbReference type="ARBA" id="ARBA00022777"/>
    </source>
</evidence>